<feature type="transmembrane region" description="Helical" evidence="10">
    <location>
        <begin position="164"/>
        <end position="187"/>
    </location>
</feature>
<dbReference type="PROSITE" id="PS50262">
    <property type="entry name" value="G_PROTEIN_RECEP_F1_2"/>
    <property type="match status" value="1"/>
</dbReference>
<evidence type="ECO:0000256" key="6">
    <source>
        <dbReference type="ARBA" id="ARBA00023136"/>
    </source>
</evidence>
<dbReference type="GO" id="GO:0005886">
    <property type="term" value="C:plasma membrane"/>
    <property type="evidence" value="ECO:0007669"/>
    <property type="project" value="UniProtKB-SubCell"/>
</dbReference>
<dbReference type="Proteomes" id="UP000828390">
    <property type="component" value="Unassembled WGS sequence"/>
</dbReference>
<proteinExistence type="inferred from homology"/>
<keyword evidence="6 10" id="KW-0472">Membrane</keyword>
<dbReference type="GO" id="GO:0008528">
    <property type="term" value="F:G protein-coupled peptide receptor activity"/>
    <property type="evidence" value="ECO:0007669"/>
    <property type="project" value="TreeGrafter"/>
</dbReference>
<evidence type="ECO:0000256" key="4">
    <source>
        <dbReference type="ARBA" id="ARBA00022989"/>
    </source>
</evidence>
<dbReference type="EMBL" id="JAIWYP010000005">
    <property type="protein sequence ID" value="KAH3827517.1"/>
    <property type="molecule type" value="Genomic_DNA"/>
</dbReference>
<keyword evidence="4 10" id="KW-1133">Transmembrane helix</keyword>
<keyword evidence="13" id="KW-1185">Reference proteome</keyword>
<keyword evidence="3 9" id="KW-0812">Transmembrane</keyword>
<dbReference type="SUPFAM" id="SSF81321">
    <property type="entry name" value="Family A G protein-coupled receptor-like"/>
    <property type="match status" value="1"/>
</dbReference>
<dbReference type="PROSITE" id="PS00237">
    <property type="entry name" value="G_PROTEIN_RECEP_F1_1"/>
    <property type="match status" value="1"/>
</dbReference>
<evidence type="ECO:0000313" key="13">
    <source>
        <dbReference type="Proteomes" id="UP000828390"/>
    </source>
</evidence>
<comment type="subcellular location">
    <subcellularLocation>
        <location evidence="1">Cell membrane</location>
        <topology evidence="1">Multi-pass membrane protein</topology>
    </subcellularLocation>
</comment>
<organism evidence="12 13">
    <name type="scientific">Dreissena polymorpha</name>
    <name type="common">Zebra mussel</name>
    <name type="synonym">Mytilus polymorpha</name>
    <dbReference type="NCBI Taxonomy" id="45954"/>
    <lineage>
        <taxon>Eukaryota</taxon>
        <taxon>Metazoa</taxon>
        <taxon>Spiralia</taxon>
        <taxon>Lophotrochozoa</taxon>
        <taxon>Mollusca</taxon>
        <taxon>Bivalvia</taxon>
        <taxon>Autobranchia</taxon>
        <taxon>Heteroconchia</taxon>
        <taxon>Euheterodonta</taxon>
        <taxon>Imparidentia</taxon>
        <taxon>Neoheterodontei</taxon>
        <taxon>Myida</taxon>
        <taxon>Dreissenoidea</taxon>
        <taxon>Dreissenidae</taxon>
        <taxon>Dreissena</taxon>
    </lineage>
</organism>
<evidence type="ECO:0000256" key="8">
    <source>
        <dbReference type="ARBA" id="ARBA00023224"/>
    </source>
</evidence>
<evidence type="ECO:0000259" key="11">
    <source>
        <dbReference type="PROSITE" id="PS50262"/>
    </source>
</evidence>
<comment type="caution">
    <text evidence="12">The sequence shown here is derived from an EMBL/GenBank/DDBJ whole genome shotgun (WGS) entry which is preliminary data.</text>
</comment>
<evidence type="ECO:0000256" key="7">
    <source>
        <dbReference type="ARBA" id="ARBA00023170"/>
    </source>
</evidence>
<evidence type="ECO:0000256" key="1">
    <source>
        <dbReference type="ARBA" id="ARBA00004651"/>
    </source>
</evidence>
<dbReference type="Gene3D" id="1.20.1070.10">
    <property type="entry name" value="Rhodopsin 7-helix transmembrane proteins"/>
    <property type="match status" value="1"/>
</dbReference>
<feature type="domain" description="G-protein coupled receptors family 1 profile" evidence="11">
    <location>
        <begin position="65"/>
        <end position="445"/>
    </location>
</feature>
<evidence type="ECO:0000256" key="10">
    <source>
        <dbReference type="SAM" id="Phobius"/>
    </source>
</evidence>
<evidence type="ECO:0000256" key="3">
    <source>
        <dbReference type="ARBA" id="ARBA00022692"/>
    </source>
</evidence>
<reference evidence="12" key="1">
    <citation type="journal article" date="2019" name="bioRxiv">
        <title>The Genome of the Zebra Mussel, Dreissena polymorpha: A Resource for Invasive Species Research.</title>
        <authorList>
            <person name="McCartney M.A."/>
            <person name="Auch B."/>
            <person name="Kono T."/>
            <person name="Mallez S."/>
            <person name="Zhang Y."/>
            <person name="Obille A."/>
            <person name="Becker A."/>
            <person name="Abrahante J.E."/>
            <person name="Garbe J."/>
            <person name="Badalamenti J.P."/>
            <person name="Herman A."/>
            <person name="Mangelson H."/>
            <person name="Liachko I."/>
            <person name="Sullivan S."/>
            <person name="Sone E.D."/>
            <person name="Koren S."/>
            <person name="Silverstein K.A.T."/>
            <person name="Beckman K.B."/>
            <person name="Gohl D.M."/>
        </authorList>
    </citation>
    <scope>NUCLEOTIDE SEQUENCE</scope>
    <source>
        <strain evidence="12">Duluth1</strain>
        <tissue evidence="12">Whole animal</tissue>
    </source>
</reference>
<feature type="transmembrane region" description="Helical" evidence="10">
    <location>
        <begin position="429"/>
        <end position="448"/>
    </location>
</feature>
<accession>A0A9D4H373</accession>
<sequence>MDSPRNRTYLQQVERLWKVWNVTEPPLDVATLIPSLAADRTAGGDYTGTIITTILCLFSVVGTLGNGLVLYVFTRTTGKLTSTIFILALAGTDFVTCLAIIPLTVIAIHVQYELMYDGVCKLYQFLITCTVPLSAFIMVAIAVDRYICICHPFSHVMTVLRAKVIVGVLACFAVILGLITALGQGVYQVVNRNETRDLPYNESISSNIDFGSNENYTRDHVVGGKSTVGAPYNVVNYQTVTEVVYNGTCDANAVIVSRSFTKVYQKIYSSFYLCSLIIVLILYCLIYSSVTRQRAKRRAQKKESRVKQVNMQCQTDESTMPLSHTPLRKTKKDTVNNLHVEMEGQTVSTTLTISNNHEHGRTEMLETKPICTTVVRRSNDVERQKEKKDHNRLANIKTAIMLFIVTIVFIIAFLPAWLMAHEWLAFDTIVFYMYFVYNVANPVIYAFMNQMFRDNLCTIISSCRMYYRSREN</sequence>
<protein>
    <recommendedName>
        <fullName evidence="11">G-protein coupled receptors family 1 profile domain-containing protein</fullName>
    </recommendedName>
</protein>
<evidence type="ECO:0000256" key="9">
    <source>
        <dbReference type="RuleBase" id="RU000688"/>
    </source>
</evidence>
<dbReference type="SMART" id="SM01381">
    <property type="entry name" value="7TM_GPCR_Srsx"/>
    <property type="match status" value="1"/>
</dbReference>
<feature type="transmembrane region" description="Helical" evidence="10">
    <location>
        <begin position="122"/>
        <end position="143"/>
    </location>
</feature>
<dbReference type="InterPro" id="IPR000276">
    <property type="entry name" value="GPCR_Rhodpsn"/>
</dbReference>
<feature type="transmembrane region" description="Helical" evidence="10">
    <location>
        <begin position="85"/>
        <end position="110"/>
    </location>
</feature>
<keyword evidence="7 9" id="KW-0675">Receptor</keyword>
<name>A0A9D4H373_DREPO</name>
<dbReference type="PANTHER" id="PTHR24230:SF158">
    <property type="entry name" value="G-PROTEIN COUPLED RECEPTORS FAMILY 1 PROFILE DOMAIN-CONTAINING PROTEIN"/>
    <property type="match status" value="1"/>
</dbReference>
<feature type="transmembrane region" description="Helical" evidence="10">
    <location>
        <begin position="50"/>
        <end position="73"/>
    </location>
</feature>
<evidence type="ECO:0000256" key="5">
    <source>
        <dbReference type="ARBA" id="ARBA00023040"/>
    </source>
</evidence>
<dbReference type="PANTHER" id="PTHR24230">
    <property type="entry name" value="G-PROTEIN COUPLED RECEPTOR"/>
    <property type="match status" value="1"/>
</dbReference>
<dbReference type="CDD" id="cd00637">
    <property type="entry name" value="7tm_classA_rhodopsin-like"/>
    <property type="match status" value="1"/>
</dbReference>
<dbReference type="PRINTS" id="PR00237">
    <property type="entry name" value="GPCRRHODOPSN"/>
</dbReference>
<evidence type="ECO:0000313" key="12">
    <source>
        <dbReference type="EMBL" id="KAH3827517.1"/>
    </source>
</evidence>
<evidence type="ECO:0000256" key="2">
    <source>
        <dbReference type="ARBA" id="ARBA00022475"/>
    </source>
</evidence>
<feature type="transmembrane region" description="Helical" evidence="10">
    <location>
        <begin position="393"/>
        <end position="417"/>
    </location>
</feature>
<comment type="similarity">
    <text evidence="9">Belongs to the G-protein coupled receptor 1 family.</text>
</comment>
<reference evidence="12" key="2">
    <citation type="submission" date="2020-11" db="EMBL/GenBank/DDBJ databases">
        <authorList>
            <person name="McCartney M.A."/>
            <person name="Auch B."/>
            <person name="Kono T."/>
            <person name="Mallez S."/>
            <person name="Becker A."/>
            <person name="Gohl D.M."/>
            <person name="Silverstein K.A.T."/>
            <person name="Koren S."/>
            <person name="Bechman K.B."/>
            <person name="Herman A."/>
            <person name="Abrahante J.E."/>
            <person name="Garbe J."/>
        </authorList>
    </citation>
    <scope>NUCLEOTIDE SEQUENCE</scope>
    <source>
        <strain evidence="12">Duluth1</strain>
        <tissue evidence="12">Whole animal</tissue>
    </source>
</reference>
<keyword evidence="2" id="KW-1003">Cell membrane</keyword>
<gene>
    <name evidence="12" type="ORF">DPMN_129453</name>
</gene>
<keyword evidence="8 9" id="KW-0807">Transducer</keyword>
<dbReference type="AlphaFoldDB" id="A0A9D4H373"/>
<dbReference type="GO" id="GO:0007218">
    <property type="term" value="P:neuropeptide signaling pathway"/>
    <property type="evidence" value="ECO:0007669"/>
    <property type="project" value="TreeGrafter"/>
</dbReference>
<dbReference type="Pfam" id="PF00001">
    <property type="entry name" value="7tm_1"/>
    <property type="match status" value="1"/>
</dbReference>
<feature type="transmembrane region" description="Helical" evidence="10">
    <location>
        <begin position="267"/>
        <end position="288"/>
    </location>
</feature>
<dbReference type="InterPro" id="IPR017452">
    <property type="entry name" value="GPCR_Rhodpsn_7TM"/>
</dbReference>
<keyword evidence="5 9" id="KW-0297">G-protein coupled receptor</keyword>